<dbReference type="EMBL" id="FOHN01000010">
    <property type="protein sequence ID" value="SET20632.1"/>
    <property type="molecule type" value="Genomic_DNA"/>
</dbReference>
<reference evidence="2 3" key="1">
    <citation type="submission" date="2016-10" db="EMBL/GenBank/DDBJ databases">
        <authorList>
            <person name="de Groot N.N."/>
        </authorList>
    </citation>
    <scope>NUCLEOTIDE SEQUENCE [LARGE SCALE GENOMIC DNA]</scope>
    <source>
        <strain evidence="2 3">DSM 1801</strain>
    </source>
</reference>
<evidence type="ECO:0000313" key="3">
    <source>
        <dbReference type="Proteomes" id="UP000199800"/>
    </source>
</evidence>
<evidence type="ECO:0000313" key="2">
    <source>
        <dbReference type="EMBL" id="SET20632.1"/>
    </source>
</evidence>
<organism evidence="2 3">
    <name type="scientific">[Clostridium] polysaccharolyticum</name>
    <dbReference type="NCBI Taxonomy" id="29364"/>
    <lineage>
        <taxon>Bacteria</taxon>
        <taxon>Bacillati</taxon>
        <taxon>Bacillota</taxon>
        <taxon>Clostridia</taxon>
        <taxon>Lachnospirales</taxon>
        <taxon>Lachnospiraceae</taxon>
    </lineage>
</organism>
<name>A0A1I0CLW5_9FIRM</name>
<accession>A0A1I0CLW5</accession>
<keyword evidence="3" id="KW-1185">Reference proteome</keyword>
<dbReference type="InterPro" id="IPR011856">
    <property type="entry name" value="tRNA_endonuc-like_dom_sf"/>
</dbReference>
<feature type="domain" description="DUF4268" evidence="1">
    <location>
        <begin position="178"/>
        <end position="309"/>
    </location>
</feature>
<dbReference type="RefSeq" id="WP_092477810.1">
    <property type="nucleotide sequence ID" value="NZ_FOHN01000010.1"/>
</dbReference>
<dbReference type="GO" id="GO:0003676">
    <property type="term" value="F:nucleic acid binding"/>
    <property type="evidence" value="ECO:0007669"/>
    <property type="project" value="InterPro"/>
</dbReference>
<protein>
    <recommendedName>
        <fullName evidence="1">DUF4268 domain-containing protein</fullName>
    </recommendedName>
</protein>
<dbReference type="Pfam" id="PF14088">
    <property type="entry name" value="DUF4268"/>
    <property type="match status" value="1"/>
</dbReference>
<evidence type="ECO:0000259" key="1">
    <source>
        <dbReference type="Pfam" id="PF14088"/>
    </source>
</evidence>
<dbReference type="InterPro" id="IPR025364">
    <property type="entry name" value="DUF4268"/>
</dbReference>
<dbReference type="AlphaFoldDB" id="A0A1I0CLW5"/>
<proteinExistence type="predicted"/>
<dbReference type="STRING" id="29364.SAMN04487772_11083"/>
<dbReference type="Proteomes" id="UP000199800">
    <property type="component" value="Unassembled WGS sequence"/>
</dbReference>
<gene>
    <name evidence="2" type="ORF">SAMN04487772_11083</name>
</gene>
<dbReference type="Gene3D" id="3.40.1350.10">
    <property type="match status" value="1"/>
</dbReference>
<dbReference type="OrthoDB" id="570199at2"/>
<sequence length="311" mass="35825">MAIAKMGKLVEVDIRKLWGHEQYDFSNWLADKENLELLNETIGLTLSEVEKEVYVGSYRCDLVGKDEVTGEKVIIENQLEASNHDHLGKIITYASGLDATVVVWIVKEAREEHRSAIEWLNNNTATNINFFLIEIHAYQIGDSLYAPKFEVVEKPNGFIKSAKTQSGSGELNRSQSERIEFWNRFNEILVERGKPFNVRKSTTDHWYDVAIGVSSCHISLTLVNKEGVIGVELYINDDKALYDKLSDDKEKIEQELDLTLDWQRLDDKKASRIMYRIPGLNFDDHSNYDQLMNEMIDKAVLFAKVFKKRVK</sequence>